<dbReference type="EMBL" id="JAWDGP010007584">
    <property type="protein sequence ID" value="KAK3712509.1"/>
    <property type="molecule type" value="Genomic_DNA"/>
</dbReference>
<proteinExistence type="predicted"/>
<comment type="caution">
    <text evidence="1">The sequence shown here is derived from an EMBL/GenBank/DDBJ whole genome shotgun (WGS) entry which is preliminary data.</text>
</comment>
<protein>
    <submittedName>
        <fullName evidence="1">Uncharacterized protein</fullName>
    </submittedName>
</protein>
<dbReference type="AlphaFoldDB" id="A0AAE1CMG9"/>
<evidence type="ECO:0000313" key="2">
    <source>
        <dbReference type="Proteomes" id="UP001283361"/>
    </source>
</evidence>
<gene>
    <name evidence="1" type="ORF">RRG08_002839</name>
</gene>
<organism evidence="1 2">
    <name type="scientific">Elysia crispata</name>
    <name type="common">lettuce slug</name>
    <dbReference type="NCBI Taxonomy" id="231223"/>
    <lineage>
        <taxon>Eukaryota</taxon>
        <taxon>Metazoa</taxon>
        <taxon>Spiralia</taxon>
        <taxon>Lophotrochozoa</taxon>
        <taxon>Mollusca</taxon>
        <taxon>Gastropoda</taxon>
        <taxon>Heterobranchia</taxon>
        <taxon>Euthyneura</taxon>
        <taxon>Panpulmonata</taxon>
        <taxon>Sacoglossa</taxon>
        <taxon>Placobranchoidea</taxon>
        <taxon>Plakobranchidae</taxon>
        <taxon>Elysia</taxon>
    </lineage>
</organism>
<sequence length="215" mass="23225">MSSSRKTAGPRGKVGSSQSASRCVYVLRVHLSVLLGVSPWKTCDQICTNSTDQIVYHNSRPDRPTLYCADQQPGSSLGRAALFTTGNCSIDTAEPAGLGQNEALFTTGNCSIDTAEPAGLGQNEALFTTGNCSIDTAEPAGLGQNEFNSVHRETRMISNSHWIVSTVDLHSDLSLYQYILLFGNLCGLIRRGFSIVMTFSKDAKRFVVVKRGVQI</sequence>
<name>A0AAE1CMG9_9GAST</name>
<reference evidence="1" key="1">
    <citation type="journal article" date="2023" name="G3 (Bethesda)">
        <title>A reference genome for the long-term kleptoplast-retaining sea slug Elysia crispata morphotype clarki.</title>
        <authorList>
            <person name="Eastman K.E."/>
            <person name="Pendleton A.L."/>
            <person name="Shaikh M.A."/>
            <person name="Suttiyut T."/>
            <person name="Ogas R."/>
            <person name="Tomko P."/>
            <person name="Gavelis G."/>
            <person name="Widhalm J.R."/>
            <person name="Wisecaver J.H."/>
        </authorList>
    </citation>
    <scope>NUCLEOTIDE SEQUENCE</scope>
    <source>
        <strain evidence="1">ECLA1</strain>
    </source>
</reference>
<keyword evidence="2" id="KW-1185">Reference proteome</keyword>
<dbReference type="Proteomes" id="UP001283361">
    <property type="component" value="Unassembled WGS sequence"/>
</dbReference>
<accession>A0AAE1CMG9</accession>
<evidence type="ECO:0000313" key="1">
    <source>
        <dbReference type="EMBL" id="KAK3712509.1"/>
    </source>
</evidence>